<name>A0A7W7C5R1_9PSEU</name>
<keyword evidence="3" id="KW-1185">Reference proteome</keyword>
<sequence>MTSAVLLDAGVVTRCRRRVHLEHDPTMVNATKAPPDPAAEQRMSDAAAHRRAVADRLSRQVGAEWTEVPAGEGPADRERITTAVLGAGARFVWGGLLPSDRSGGRRGGIDLLVRDGSGGYIPVLVVRHKITDPGTGARTTPFGQLYPGSARVDPIRKVRPQPRDQLRLAHAHRLLQAAGLAARGRAMGGVIGLDADVVLWHDLDAPTWPNGRTALKEYDARFADRLAVAAAAAGERDALARPSRILECRSCPWWPTCEAALIERRDVSLVVRGEDAVSLRGIGVSTVDQLAAQPTAVEAPAQMVGMPFGDAVLLARAWLRGASLVRREERVLVPRADVELDVDMESFGDAGAYMWGCHLSGADIGEPQGYRAFVTWDPLPCADEARSFGEFWSYLTHVRLRASARGLSFRAYCYNELAENRWMLGSAERFAGKPDIPTLQTVQDFIGSPQWVDLFGIVRDQFLCAKGKGLKMIAPAAGFSWRDPEAGGENSMRWYRDAVGMDGGEPRPDQRDRLLEYNEDDVRATWTLRRWMDSPAVYELPYAGEL</sequence>
<dbReference type="InterPro" id="IPR038720">
    <property type="entry name" value="YprB_RNase_H-like_dom"/>
</dbReference>
<gene>
    <name evidence="2" type="ORF">HNR67_001144</name>
</gene>
<evidence type="ECO:0000313" key="3">
    <source>
        <dbReference type="Proteomes" id="UP000533598"/>
    </source>
</evidence>
<proteinExistence type="predicted"/>
<organism evidence="2 3">
    <name type="scientific">Crossiella cryophila</name>
    <dbReference type="NCBI Taxonomy" id="43355"/>
    <lineage>
        <taxon>Bacteria</taxon>
        <taxon>Bacillati</taxon>
        <taxon>Actinomycetota</taxon>
        <taxon>Actinomycetes</taxon>
        <taxon>Pseudonocardiales</taxon>
        <taxon>Pseudonocardiaceae</taxon>
        <taxon>Crossiella</taxon>
    </lineage>
</organism>
<dbReference type="NCBIfam" id="TIGR03491">
    <property type="entry name" value="TM0106 family RecB-like putative nuclease"/>
    <property type="match status" value="1"/>
</dbReference>
<dbReference type="Pfam" id="PF13482">
    <property type="entry name" value="RNase_H_2"/>
    <property type="match status" value="1"/>
</dbReference>
<dbReference type="SUPFAM" id="SSF53098">
    <property type="entry name" value="Ribonuclease H-like"/>
    <property type="match status" value="1"/>
</dbReference>
<dbReference type="EMBL" id="JACHMH010000001">
    <property type="protein sequence ID" value="MBB4675026.1"/>
    <property type="molecule type" value="Genomic_DNA"/>
</dbReference>
<protein>
    <submittedName>
        <fullName evidence="2">Putative RecB family nuclease</fullName>
    </submittedName>
</protein>
<dbReference type="InterPro" id="IPR019993">
    <property type="entry name" value="RecB_nuclease_TM0106_put"/>
</dbReference>
<dbReference type="RefSeq" id="WP_185001063.1">
    <property type="nucleotide sequence ID" value="NZ_BAAAUI010000033.1"/>
</dbReference>
<evidence type="ECO:0000313" key="2">
    <source>
        <dbReference type="EMBL" id="MBB4675026.1"/>
    </source>
</evidence>
<dbReference type="Proteomes" id="UP000533598">
    <property type="component" value="Unassembled WGS sequence"/>
</dbReference>
<dbReference type="InterPro" id="IPR012337">
    <property type="entry name" value="RNaseH-like_sf"/>
</dbReference>
<reference evidence="2 3" key="1">
    <citation type="submission" date="2020-08" db="EMBL/GenBank/DDBJ databases">
        <title>Sequencing the genomes of 1000 actinobacteria strains.</title>
        <authorList>
            <person name="Klenk H.-P."/>
        </authorList>
    </citation>
    <scope>NUCLEOTIDE SEQUENCE [LARGE SCALE GENOMIC DNA]</scope>
    <source>
        <strain evidence="2 3">DSM 44230</strain>
    </source>
</reference>
<accession>A0A7W7C5R1</accession>
<dbReference type="AlphaFoldDB" id="A0A7W7C5R1"/>
<feature type="domain" description="YprB ribonuclease H-like" evidence="1">
    <location>
        <begin position="431"/>
        <end position="532"/>
    </location>
</feature>
<evidence type="ECO:0000259" key="1">
    <source>
        <dbReference type="Pfam" id="PF13482"/>
    </source>
</evidence>
<comment type="caution">
    <text evidence="2">The sequence shown here is derived from an EMBL/GenBank/DDBJ whole genome shotgun (WGS) entry which is preliminary data.</text>
</comment>